<evidence type="ECO:0000256" key="1">
    <source>
        <dbReference type="ARBA" id="ARBA00023015"/>
    </source>
</evidence>
<dbReference type="InterPro" id="IPR036390">
    <property type="entry name" value="WH_DNA-bd_sf"/>
</dbReference>
<proteinExistence type="predicted"/>
<gene>
    <name evidence="5" type="ORF">RGC78_14135</name>
</gene>
<dbReference type="InterPro" id="IPR001845">
    <property type="entry name" value="HTH_ArsR_DNA-bd_dom"/>
</dbReference>
<evidence type="ECO:0000256" key="2">
    <source>
        <dbReference type="ARBA" id="ARBA00023125"/>
    </source>
</evidence>
<dbReference type="InterPro" id="IPR051081">
    <property type="entry name" value="HTH_MetalResp_TranReg"/>
</dbReference>
<dbReference type="SUPFAM" id="SSF46785">
    <property type="entry name" value="Winged helix' DNA-binding domain"/>
    <property type="match status" value="1"/>
</dbReference>
<evidence type="ECO:0000313" key="5">
    <source>
        <dbReference type="EMBL" id="MDR5588605.1"/>
    </source>
</evidence>
<dbReference type="Proteomes" id="UP001256646">
    <property type="component" value="Unassembled WGS sequence"/>
</dbReference>
<dbReference type="PANTHER" id="PTHR33154:SF18">
    <property type="entry name" value="ARSENICAL RESISTANCE OPERON REPRESSOR"/>
    <property type="match status" value="1"/>
</dbReference>
<keyword evidence="3" id="KW-0804">Transcription</keyword>
<dbReference type="PROSITE" id="PS50987">
    <property type="entry name" value="HTH_ARSR_2"/>
    <property type="match status" value="1"/>
</dbReference>
<feature type="domain" description="HTH arsR-type" evidence="4">
    <location>
        <begin position="1"/>
        <end position="94"/>
    </location>
</feature>
<dbReference type="RefSeq" id="WP_252213517.1">
    <property type="nucleotide sequence ID" value="NZ_JAVJAN010000045.1"/>
</dbReference>
<name>A0ABU1EJM9_9CLOT</name>
<keyword evidence="1" id="KW-0805">Transcription regulation</keyword>
<accession>A0ABU1EJM9</accession>
<dbReference type="InterPro" id="IPR011991">
    <property type="entry name" value="ArsR-like_HTH"/>
</dbReference>
<keyword evidence="2" id="KW-0238">DNA-binding</keyword>
<dbReference type="CDD" id="cd00090">
    <property type="entry name" value="HTH_ARSR"/>
    <property type="match status" value="1"/>
</dbReference>
<dbReference type="NCBIfam" id="NF033788">
    <property type="entry name" value="HTH_metalloreg"/>
    <property type="match status" value="1"/>
</dbReference>
<dbReference type="Pfam" id="PF01022">
    <property type="entry name" value="HTH_5"/>
    <property type="match status" value="1"/>
</dbReference>
<dbReference type="EMBL" id="JAVJAN010000045">
    <property type="protein sequence ID" value="MDR5588605.1"/>
    <property type="molecule type" value="Genomic_DNA"/>
</dbReference>
<reference evidence="5 6" key="1">
    <citation type="submission" date="2023-09" db="EMBL/GenBank/DDBJ databases">
        <authorList>
            <person name="Zhai L."/>
        </authorList>
    </citation>
    <scope>NUCLEOTIDE SEQUENCE [LARGE SCALE GENOMIC DNA]</scope>
    <source>
        <strain evidence="5 6">5 N-1</strain>
    </source>
</reference>
<evidence type="ECO:0000259" key="4">
    <source>
        <dbReference type="PROSITE" id="PS50987"/>
    </source>
</evidence>
<protein>
    <submittedName>
        <fullName evidence="5">Metalloregulator ArsR/SmtB family transcription factor</fullName>
    </submittedName>
</protein>
<evidence type="ECO:0000256" key="3">
    <source>
        <dbReference type="ARBA" id="ARBA00023163"/>
    </source>
</evidence>
<evidence type="ECO:0000313" key="6">
    <source>
        <dbReference type="Proteomes" id="UP001256646"/>
    </source>
</evidence>
<dbReference type="SMART" id="SM00418">
    <property type="entry name" value="HTH_ARSR"/>
    <property type="match status" value="1"/>
</dbReference>
<dbReference type="Gene3D" id="1.10.10.10">
    <property type="entry name" value="Winged helix-like DNA-binding domain superfamily/Winged helix DNA-binding domain"/>
    <property type="match status" value="1"/>
</dbReference>
<dbReference type="PRINTS" id="PR00778">
    <property type="entry name" value="HTHARSR"/>
</dbReference>
<keyword evidence="6" id="KW-1185">Reference proteome</keyword>
<dbReference type="InterPro" id="IPR036388">
    <property type="entry name" value="WH-like_DNA-bd_sf"/>
</dbReference>
<organism evidence="5 6">
    <name type="scientific">Clostridium aquiflavi</name>
    <dbReference type="NCBI Taxonomy" id="3073603"/>
    <lineage>
        <taxon>Bacteria</taxon>
        <taxon>Bacillati</taxon>
        <taxon>Bacillota</taxon>
        <taxon>Clostridia</taxon>
        <taxon>Eubacteriales</taxon>
        <taxon>Clostridiaceae</taxon>
        <taxon>Clostridium</taxon>
    </lineage>
</organism>
<sequence length="109" mass="12558">METKYELNSKIFKALSDPNRIKILDLLSCGEKCACNILENFEFTQPTLSHHMKVLIECGLVDCRKEGIWNHYKLNSVNCNKLVLFLMNIVTETEDCICNNILKCKDNNS</sequence>
<dbReference type="PANTHER" id="PTHR33154">
    <property type="entry name" value="TRANSCRIPTIONAL REGULATOR, ARSR FAMILY"/>
    <property type="match status" value="1"/>
</dbReference>
<comment type="caution">
    <text evidence="5">The sequence shown here is derived from an EMBL/GenBank/DDBJ whole genome shotgun (WGS) entry which is preliminary data.</text>
</comment>